<proteinExistence type="predicted"/>
<comment type="caution">
    <text evidence="1">The sequence shown here is derived from an EMBL/GenBank/DDBJ whole genome shotgun (WGS) entry which is preliminary data.</text>
</comment>
<accession>C9LCX5</accession>
<organism evidence="1 2">
    <name type="scientific">Alloprevotella tannerae ATCC 51259</name>
    <dbReference type="NCBI Taxonomy" id="626522"/>
    <lineage>
        <taxon>Bacteria</taxon>
        <taxon>Pseudomonadati</taxon>
        <taxon>Bacteroidota</taxon>
        <taxon>Bacteroidia</taxon>
        <taxon>Bacteroidales</taxon>
        <taxon>Prevotellaceae</taxon>
        <taxon>Alloprevotella</taxon>
    </lineage>
</organism>
<dbReference type="OrthoDB" id="7068172at2"/>
<evidence type="ECO:0000313" key="2">
    <source>
        <dbReference type="Proteomes" id="UP000003460"/>
    </source>
</evidence>
<gene>
    <name evidence="1" type="ORF">GCWU000325_00003</name>
</gene>
<evidence type="ECO:0000313" key="1">
    <source>
        <dbReference type="EMBL" id="EEX73016.1"/>
    </source>
</evidence>
<sequence>MTHQELYQELLNPDSDLVYPFYYYDEDKDYFDYWSDLAEKYKKKIYSLSDESVKTLNMAFKKALVGYEEYMPTKRHNFKEDFDKIYSTIQEALSSCYMNYYEAAYELLHNFFVSDDFFYLKMLPRTIIEKNNVFYRIRLDFKPSKGKGQDGDLFHIPFHLRHKVASTRYGLLRLSCLLSCWKFRNCLLRNELP</sequence>
<reference evidence="1" key="1">
    <citation type="submission" date="2009-09" db="EMBL/GenBank/DDBJ databases">
        <authorList>
            <person name="Weinstock G."/>
            <person name="Sodergren E."/>
            <person name="Clifton S."/>
            <person name="Fulton L."/>
            <person name="Fulton B."/>
            <person name="Courtney L."/>
            <person name="Fronick C."/>
            <person name="Harrison M."/>
            <person name="Strong C."/>
            <person name="Farmer C."/>
            <person name="Delahaunty K."/>
            <person name="Markovic C."/>
            <person name="Hall O."/>
            <person name="Minx P."/>
            <person name="Tomlinson C."/>
            <person name="Mitreva M."/>
            <person name="Nelson J."/>
            <person name="Hou S."/>
            <person name="Wollam A."/>
            <person name="Pepin K.H."/>
            <person name="Johnson M."/>
            <person name="Bhonagiri V."/>
            <person name="Nash W.E."/>
            <person name="Warren W."/>
            <person name="Chinwalla A."/>
            <person name="Mardis E.R."/>
            <person name="Wilson R.K."/>
        </authorList>
    </citation>
    <scope>NUCLEOTIDE SEQUENCE [LARGE SCALE GENOMIC DNA]</scope>
    <source>
        <strain evidence="1">ATCC 51259</strain>
    </source>
</reference>
<keyword evidence="2" id="KW-1185">Reference proteome</keyword>
<dbReference type="EMBL" id="ACIJ02000001">
    <property type="protein sequence ID" value="EEX73016.1"/>
    <property type="molecule type" value="Genomic_DNA"/>
</dbReference>
<dbReference type="STRING" id="626522.GCWU000325_00003"/>
<dbReference type="AlphaFoldDB" id="C9LCX5"/>
<dbReference type="RefSeq" id="WP_006253773.1">
    <property type="nucleotide sequence ID" value="NZ_GG700642.1"/>
</dbReference>
<dbReference type="HOGENOM" id="CLU_1407662_0_0_10"/>
<protein>
    <submittedName>
        <fullName evidence="1">Uncharacterized protein</fullName>
    </submittedName>
</protein>
<dbReference type="Proteomes" id="UP000003460">
    <property type="component" value="Unassembled WGS sequence"/>
</dbReference>
<dbReference type="GeneID" id="84575409"/>
<name>C9LCX5_9BACT</name>